<dbReference type="PRINTS" id="PR00724">
    <property type="entry name" value="CRBOXYPTASEC"/>
</dbReference>
<dbReference type="GO" id="GO:0004185">
    <property type="term" value="F:serine-type carboxypeptidase activity"/>
    <property type="evidence" value="ECO:0007669"/>
    <property type="project" value="InterPro"/>
</dbReference>
<dbReference type="Pfam" id="PF00450">
    <property type="entry name" value="Peptidase_S10"/>
    <property type="match status" value="1"/>
</dbReference>
<organism evidence="2">
    <name type="scientific">freshwater metagenome</name>
    <dbReference type="NCBI Taxonomy" id="449393"/>
    <lineage>
        <taxon>unclassified sequences</taxon>
        <taxon>metagenomes</taxon>
        <taxon>ecological metagenomes</taxon>
    </lineage>
</organism>
<dbReference type="EMBL" id="CAFBLS010000126">
    <property type="protein sequence ID" value="CAB4878306.1"/>
    <property type="molecule type" value="Genomic_DNA"/>
</dbReference>
<dbReference type="Gene3D" id="2.160.20.80">
    <property type="entry name" value="E3 ubiquitin-protein ligase SopA"/>
    <property type="match status" value="2"/>
</dbReference>
<dbReference type="AlphaFoldDB" id="A0A6J7E5T5"/>
<dbReference type="Gene3D" id="3.40.50.1820">
    <property type="entry name" value="alpha/beta hydrolase"/>
    <property type="match status" value="1"/>
</dbReference>
<dbReference type="InterPro" id="IPR001646">
    <property type="entry name" value="5peptide_repeat"/>
</dbReference>
<dbReference type="PANTHER" id="PTHR47485">
    <property type="entry name" value="THYLAKOID LUMENAL 17.4 KDA PROTEIN, CHLOROPLASTIC"/>
    <property type="match status" value="1"/>
</dbReference>
<dbReference type="GO" id="GO:0006508">
    <property type="term" value="P:proteolysis"/>
    <property type="evidence" value="ECO:0007669"/>
    <property type="project" value="InterPro"/>
</dbReference>
<proteinExistence type="predicted"/>
<reference evidence="2" key="1">
    <citation type="submission" date="2020-05" db="EMBL/GenBank/DDBJ databases">
        <authorList>
            <person name="Chiriac C."/>
            <person name="Salcher M."/>
            <person name="Ghai R."/>
            <person name="Kavagutti S V."/>
        </authorList>
    </citation>
    <scope>NUCLEOTIDE SEQUENCE</scope>
</reference>
<dbReference type="PROSITE" id="PS00131">
    <property type="entry name" value="CARBOXYPEPT_SER_SER"/>
    <property type="match status" value="1"/>
</dbReference>
<protein>
    <submittedName>
        <fullName evidence="2">Unannotated protein</fullName>
    </submittedName>
</protein>
<keyword evidence="1" id="KW-0677">Repeat</keyword>
<dbReference type="PROSITE" id="PS51257">
    <property type="entry name" value="PROKAR_LIPOPROTEIN"/>
    <property type="match status" value="1"/>
</dbReference>
<accession>A0A6J7E5T5</accession>
<dbReference type="InterPro" id="IPR001563">
    <property type="entry name" value="Peptidase_S10"/>
</dbReference>
<dbReference type="SUPFAM" id="SSF53474">
    <property type="entry name" value="alpha/beta-Hydrolases"/>
    <property type="match status" value="1"/>
</dbReference>
<evidence type="ECO:0000313" key="2">
    <source>
        <dbReference type="EMBL" id="CAB4878306.1"/>
    </source>
</evidence>
<dbReference type="InterPro" id="IPR029058">
    <property type="entry name" value="AB_hydrolase_fold"/>
</dbReference>
<gene>
    <name evidence="2" type="ORF">UFOPK3402_01082</name>
</gene>
<dbReference type="SUPFAM" id="SSF141571">
    <property type="entry name" value="Pentapeptide repeat-like"/>
    <property type="match status" value="2"/>
</dbReference>
<evidence type="ECO:0000256" key="1">
    <source>
        <dbReference type="ARBA" id="ARBA00022737"/>
    </source>
</evidence>
<name>A0A6J7E5T5_9ZZZZ</name>
<dbReference type="InterPro" id="IPR018202">
    <property type="entry name" value="Ser_caboxypep_ser_AS"/>
</dbReference>
<dbReference type="PANTHER" id="PTHR47485:SF1">
    <property type="entry name" value="THYLAKOID LUMENAL 17.4 KDA PROTEIN, CHLOROPLASTIC"/>
    <property type="match status" value="1"/>
</dbReference>
<dbReference type="Pfam" id="PF00805">
    <property type="entry name" value="Pentapeptide"/>
    <property type="match status" value="4"/>
</dbReference>
<sequence>MNSLGRAVFAFSLSIGCLVVSPALTADAVGTAEPAIGAVDCRTINPEPGMDFSHCDLSGADFSGANLSYANLTSANLTHADLSGAILLGVSAGDVTLSSANLAGAALIDADLAGARLRGANLLGATATSANLAGADLDGAVLSGATFAGADLTDADLDGAKVDGTIFTGADLTRVGANLVDFSGAVLTGAVLTGADLTSARLSGLDLSGTDLSRADLTGARLIRTNLTDASVSRANLTDATLRGSTLTRMGQAGATWWNTTCPDGAVTTGAPCPEGRTANEAAFIPVGPIDYWFHKSFLAFTKDIRYTTTPVRLFTTFQPADGVDPTTAPLFVMLNGGPGAATTANLFANNTAQFTENADAVGAGGLGYVANPNSWTSFANLLYIDPPQTGFSYSINGAAATDDVARLKDYLFHGNFNAFIDADQVLRVVLAFLDSHPDLADNPVVLVGESYGGTRVSVMMNMLLFSGRYDANGPSFFRDPELVSLIRAHFALVGDGRSPTPTLVARQFSRQILIQPQLTSYQSDVQSTMFWKKSPSIIDEVAIDAQWQGGFTRDAGLCTFPLNVNLGACALMKYVAAWDRDRYNWKKAADWTDNQEALTSVQFDSIGKLNTILGVDVRTVPGFASDQRKDAYHLLSGLLGVGPDGIASAAGSPDLPEQAGPMQDALADGFAPGPYYDALVATQRRTDAAVRAADTTMSLQDYFGPLGRYDRYYMAWNPEVYLAFTYNVVAPEYVLLPINPENDATYGEMFLENARFVSTFLTDAQYDLVIYSPALPAALAMHTGTVRGVNRVRATGAGSGTFVITYRDGVQASLTYPFYAESGHAVAAVEPKKLHDDIAAWLTVTPLPTGAPSGG</sequence>